<organism evidence="2 3">
    <name type="scientific">Bacillus pumilus</name>
    <name type="common">Bacillus mesentericus</name>
    <dbReference type="NCBI Taxonomy" id="1408"/>
    <lineage>
        <taxon>Bacteria</taxon>
        <taxon>Bacillati</taxon>
        <taxon>Bacillota</taxon>
        <taxon>Bacilli</taxon>
        <taxon>Bacillales</taxon>
        <taxon>Bacillaceae</taxon>
        <taxon>Bacillus</taxon>
    </lineage>
</organism>
<proteinExistence type="predicted"/>
<keyword evidence="1" id="KW-0175">Coiled coil</keyword>
<dbReference type="AlphaFoldDB" id="A0AB34QR70"/>
<feature type="coiled-coil region" evidence="1">
    <location>
        <begin position="25"/>
        <end position="80"/>
    </location>
</feature>
<dbReference type="RefSeq" id="WP_044141729.1">
    <property type="nucleotide sequence ID" value="NZ_JXCL01000040.1"/>
</dbReference>
<dbReference type="EMBL" id="JXCL01000040">
    <property type="protein sequence ID" value="KIL12180.1"/>
    <property type="molecule type" value="Genomic_DNA"/>
</dbReference>
<evidence type="ECO:0000313" key="2">
    <source>
        <dbReference type="EMBL" id="KIL12180.1"/>
    </source>
</evidence>
<reference evidence="2 3" key="1">
    <citation type="submission" date="2014-12" db="EMBL/GenBank/DDBJ databases">
        <title>Draft Genome Sequences of Five Spore-Forming Food Isolates of Bacillus pumilus.</title>
        <authorList>
            <person name="de Jong A."/>
            <person name="van Heel A.J."/>
            <person name="Montalban-Lopez M."/>
            <person name="Krawczyk A.O."/>
            <person name="Berendsen E.M."/>
            <person name="Wells-Bennik M."/>
            <person name="Kuipers O.P."/>
        </authorList>
    </citation>
    <scope>NUCLEOTIDE SEQUENCE [LARGE SCALE GENOMIC DNA]</scope>
    <source>
        <strain evidence="2 3">B4127</strain>
    </source>
</reference>
<protein>
    <submittedName>
        <fullName evidence="2">Uncharacterized protein</fullName>
    </submittedName>
</protein>
<comment type="caution">
    <text evidence="2">The sequence shown here is derived from an EMBL/GenBank/DDBJ whole genome shotgun (WGS) entry which is preliminary data.</text>
</comment>
<sequence>MDYFYKEEFFNEPNEFEKQINEFKESLLKSVKQEYLSEMEQLKKENKELQVVKENLDTIEKEYKEKSRRLDRERHKMEMELKNKRLSELMNGSEVIMYKAYPSKVAQDKCSQCNENRQIEYITPLGNKAFENCSCSIEKRVYTPEEYIRYSFSLVNSGGHRYVNAFYRMNGSDRDEYFTYDHSIRAENIYSLEMEFVQLNSYNTFFKTADECQSYCDFLNKTQ</sequence>
<evidence type="ECO:0000313" key="3">
    <source>
        <dbReference type="Proteomes" id="UP000031978"/>
    </source>
</evidence>
<gene>
    <name evidence="2" type="ORF">B4127_1511</name>
</gene>
<dbReference type="Proteomes" id="UP000031978">
    <property type="component" value="Unassembled WGS sequence"/>
</dbReference>
<accession>A0AB34QR70</accession>
<evidence type="ECO:0000256" key="1">
    <source>
        <dbReference type="SAM" id="Coils"/>
    </source>
</evidence>
<name>A0AB34QR70_BACPU</name>